<name>A0A6M5YX91_9BACT</name>
<protein>
    <submittedName>
        <fullName evidence="2">Porphobilinogen deaminase</fullName>
        <ecNumber evidence="2">2.5.1.61</ecNumber>
    </submittedName>
</protein>
<dbReference type="KEGG" id="ftj:FTUN_5137"/>
<dbReference type="RefSeq" id="WP_171468871.1">
    <property type="nucleotide sequence ID" value="NZ_CP053452.2"/>
</dbReference>
<evidence type="ECO:0000313" key="2">
    <source>
        <dbReference type="EMBL" id="QJW97562.1"/>
    </source>
</evidence>
<evidence type="ECO:0000313" key="3">
    <source>
        <dbReference type="Proteomes" id="UP000503447"/>
    </source>
</evidence>
<evidence type="ECO:0000256" key="1">
    <source>
        <dbReference type="SAM" id="MobiDB-lite"/>
    </source>
</evidence>
<dbReference type="PROSITE" id="PS51257">
    <property type="entry name" value="PROKAR_LIPOPROTEIN"/>
    <property type="match status" value="1"/>
</dbReference>
<proteinExistence type="predicted"/>
<keyword evidence="2" id="KW-0808">Transferase</keyword>
<organism evidence="2 3">
    <name type="scientific">Frigoriglobus tundricola</name>
    <dbReference type="NCBI Taxonomy" id="2774151"/>
    <lineage>
        <taxon>Bacteria</taxon>
        <taxon>Pseudomonadati</taxon>
        <taxon>Planctomycetota</taxon>
        <taxon>Planctomycetia</taxon>
        <taxon>Gemmatales</taxon>
        <taxon>Gemmataceae</taxon>
        <taxon>Frigoriglobus</taxon>
    </lineage>
</organism>
<keyword evidence="3" id="KW-1185">Reference proteome</keyword>
<accession>A0A6M5YX91</accession>
<feature type="compositionally biased region" description="Pro residues" evidence="1">
    <location>
        <begin position="99"/>
        <end position="135"/>
    </location>
</feature>
<feature type="region of interest" description="Disordered" evidence="1">
    <location>
        <begin position="92"/>
        <end position="135"/>
    </location>
</feature>
<dbReference type="GO" id="GO:0004418">
    <property type="term" value="F:hydroxymethylbilane synthase activity"/>
    <property type="evidence" value="ECO:0007669"/>
    <property type="project" value="UniProtKB-EC"/>
</dbReference>
<reference evidence="3" key="1">
    <citation type="submission" date="2020-05" db="EMBL/GenBank/DDBJ databases">
        <title>Frigoriglobus tundricola gen. nov., sp. nov., a psychrotolerant cellulolytic planctomycete of the family Gemmataceae with two divergent copies of 16S rRNA gene.</title>
        <authorList>
            <person name="Kulichevskaya I.S."/>
            <person name="Ivanova A.A."/>
            <person name="Naumoff D.G."/>
            <person name="Beletsky A.V."/>
            <person name="Rijpstra W.I.C."/>
            <person name="Sinninghe Damste J.S."/>
            <person name="Mardanov A.V."/>
            <person name="Ravin N.V."/>
            <person name="Dedysh S.N."/>
        </authorList>
    </citation>
    <scope>NUCLEOTIDE SEQUENCE [LARGE SCALE GENOMIC DNA]</scope>
    <source>
        <strain evidence="3">PL17</strain>
    </source>
</reference>
<sequence>MRRVLAIGAVAAALGGCGTVQNFQRGSIVDATVYGGVDIAADRLKAQPQDGREAMRGEVDVALSAVGDTATLPITITTELIRAIRAAYYCTPQNAQPNPQRPPPPPLPPPLPPPSTSAAPPQPGTSTAPPPHGPP</sequence>
<dbReference type="Proteomes" id="UP000503447">
    <property type="component" value="Chromosome"/>
</dbReference>
<gene>
    <name evidence="2" type="ORF">FTUN_5137</name>
</gene>
<dbReference type="EC" id="2.5.1.61" evidence="2"/>
<dbReference type="AlphaFoldDB" id="A0A6M5YX91"/>
<dbReference type="EMBL" id="CP053452">
    <property type="protein sequence ID" value="QJW97562.1"/>
    <property type="molecule type" value="Genomic_DNA"/>
</dbReference>